<comment type="caution">
    <text evidence="2">The sequence shown here is derived from an EMBL/GenBank/DDBJ whole genome shotgun (WGS) entry which is preliminary data.</text>
</comment>
<evidence type="ECO:0000313" key="2">
    <source>
        <dbReference type="EMBL" id="KJA09570.1"/>
    </source>
</evidence>
<organism evidence="2 3">
    <name type="scientific">Acidovorax temperans</name>
    <dbReference type="NCBI Taxonomy" id="80878"/>
    <lineage>
        <taxon>Bacteria</taxon>
        <taxon>Pseudomonadati</taxon>
        <taxon>Pseudomonadota</taxon>
        <taxon>Betaproteobacteria</taxon>
        <taxon>Burkholderiales</taxon>
        <taxon>Comamonadaceae</taxon>
        <taxon>Acidovorax</taxon>
    </lineage>
</organism>
<protein>
    <submittedName>
        <fullName evidence="2">Uncharacterized protein</fullName>
    </submittedName>
</protein>
<feature type="region of interest" description="Disordered" evidence="1">
    <location>
        <begin position="141"/>
        <end position="164"/>
    </location>
</feature>
<reference evidence="2 3" key="1">
    <citation type="submission" date="2014-12" db="EMBL/GenBank/DDBJ databases">
        <title>Isolation of bacteria from lake water.</title>
        <authorList>
            <person name="Sheng K.-Y."/>
            <person name="Chin P.-S."/>
            <person name="Chan K.-G."/>
            <person name="Tan G.S."/>
        </authorList>
    </citation>
    <scope>NUCLEOTIDE SEQUENCE [LARGE SCALE GENOMIC DNA]</scope>
    <source>
        <strain evidence="2 3">KY4</strain>
    </source>
</reference>
<evidence type="ECO:0000256" key="1">
    <source>
        <dbReference type="SAM" id="MobiDB-lite"/>
    </source>
</evidence>
<proteinExistence type="predicted"/>
<name>A0A0D7K5H4_9BURK</name>
<gene>
    <name evidence="2" type="ORF">RP29_15820</name>
</gene>
<dbReference type="STRING" id="80878.RP29_15820"/>
<evidence type="ECO:0000313" key="3">
    <source>
        <dbReference type="Proteomes" id="UP000032566"/>
    </source>
</evidence>
<dbReference type="Proteomes" id="UP000032566">
    <property type="component" value="Unassembled WGS sequence"/>
</dbReference>
<dbReference type="PATRIC" id="fig|80878.5.peg.3073"/>
<dbReference type="EMBL" id="JXYQ01000057">
    <property type="protein sequence ID" value="KJA09570.1"/>
    <property type="molecule type" value="Genomic_DNA"/>
</dbReference>
<sequence>MKQEGIARARVDKPSNTFANRWFMSDPISAETPYSSGSIRFTPFEIRGKRHEVLATKSFSLFIYPNEMAMRFRLDMSWDRQVDLAKQCFNEAAEAYAKQHAQAPTEVKRQMGPGGHPRIKSPAQAHYWLRCYDAHMGRTPAAVKTNSDPMRRRAQPDGPADQRKHFNDEIKAAKGSKPLTKGDVESFLESAISYIHDRKFLLLLLDAKPQDVLTLAHKPFGQV</sequence>
<feature type="compositionally biased region" description="Basic and acidic residues" evidence="1">
    <location>
        <begin position="149"/>
        <end position="164"/>
    </location>
</feature>
<accession>A0A0D7K5H4</accession>
<dbReference type="AlphaFoldDB" id="A0A0D7K5H4"/>
<keyword evidence="3" id="KW-1185">Reference proteome</keyword>